<reference evidence="10" key="1">
    <citation type="submission" date="2020-05" db="EMBL/GenBank/DDBJ databases">
        <authorList>
            <person name="Chiriac C."/>
            <person name="Salcher M."/>
            <person name="Ghai R."/>
            <person name="Kavagutti S V."/>
        </authorList>
    </citation>
    <scope>NUCLEOTIDE SEQUENCE</scope>
</reference>
<dbReference type="InterPro" id="IPR050535">
    <property type="entry name" value="DNA_Repair-Maintenance_Comp"/>
</dbReference>
<dbReference type="CDD" id="cd00840">
    <property type="entry name" value="MPP_Mre11_N"/>
    <property type="match status" value="1"/>
</dbReference>
<evidence type="ECO:0000256" key="5">
    <source>
        <dbReference type="ARBA" id="ARBA00022801"/>
    </source>
</evidence>
<dbReference type="AlphaFoldDB" id="A0A6J7S3C6"/>
<sequence length="392" mass="43363">MKLLHTSDWHLGRNLFSVPLLDHQRVFLEWLIAQVDEHQVDAVIISGDIYDRSVPAVETISLFEWALIELAKRTEVVLIPGNHDSATRLGFAGPLLEAARVHVRASAADLARPIILTARTHERPQADDSTQATDRVQIFCIPYLEPAFHSANFDCERSHAGVLAAAMDQIRSAADLDLPIVVVSHAFITGGVASESERDVRVGGIPDAPVSIFQGANYVALGHLHRPQALSTPDGMLARYSGSPIAYSFSEEGQVKSVVLLDISSLGAEVMLLPTPTPRPLSTIRGDLEDLLNDPRWQEAQDHWIRAVVTDDRRPERPMERLRERFPHTLQLEFAPSNALLTNEFRAVDIATLDPVEVTSQFINYVAGIAATDQELTLIEQAVERVRIAQVQ</sequence>
<dbReference type="Pfam" id="PF00149">
    <property type="entry name" value="Metallophos"/>
    <property type="match status" value="1"/>
</dbReference>
<dbReference type="EMBL" id="CAFBPZ010000012">
    <property type="protein sequence ID" value="CAB5035617.1"/>
    <property type="molecule type" value="Genomic_DNA"/>
</dbReference>
<evidence type="ECO:0000256" key="4">
    <source>
        <dbReference type="ARBA" id="ARBA00022722"/>
    </source>
</evidence>
<dbReference type="NCBIfam" id="TIGR00619">
    <property type="entry name" value="sbcd"/>
    <property type="match status" value="1"/>
</dbReference>
<dbReference type="InterPro" id="IPR026843">
    <property type="entry name" value="SbcD_C"/>
</dbReference>
<feature type="domain" description="Nuclease SbcCD subunit D C-terminal" evidence="8">
    <location>
        <begin position="278"/>
        <end position="363"/>
    </location>
</feature>
<evidence type="ECO:0000313" key="9">
    <source>
        <dbReference type="EMBL" id="CAB4899018.1"/>
    </source>
</evidence>
<proteinExistence type="inferred from homology"/>
<dbReference type="GO" id="GO:0004519">
    <property type="term" value="F:endonuclease activity"/>
    <property type="evidence" value="ECO:0007669"/>
    <property type="project" value="InterPro"/>
</dbReference>
<feature type="domain" description="Calcineurin-like phosphoesterase" evidence="7">
    <location>
        <begin position="1"/>
        <end position="227"/>
    </location>
</feature>
<dbReference type="InterPro" id="IPR029052">
    <property type="entry name" value="Metallo-depent_PP-like"/>
</dbReference>
<evidence type="ECO:0000256" key="3">
    <source>
        <dbReference type="ARBA" id="ARBA00013365"/>
    </source>
</evidence>
<evidence type="ECO:0000259" key="8">
    <source>
        <dbReference type="Pfam" id="PF12320"/>
    </source>
</evidence>
<dbReference type="InterPro" id="IPR041796">
    <property type="entry name" value="Mre11_N"/>
</dbReference>
<dbReference type="PANTHER" id="PTHR30337">
    <property type="entry name" value="COMPONENT OF ATP-DEPENDENT DSDNA EXONUCLEASE"/>
    <property type="match status" value="1"/>
</dbReference>
<dbReference type="GO" id="GO:0006259">
    <property type="term" value="P:DNA metabolic process"/>
    <property type="evidence" value="ECO:0007669"/>
    <property type="project" value="InterPro"/>
</dbReference>
<comment type="similarity">
    <text evidence="1">Belongs to the SbcD family.</text>
</comment>
<protein>
    <recommendedName>
        <fullName evidence="3">Nuclease SbcCD subunit D</fullName>
    </recommendedName>
</protein>
<dbReference type="EMBL" id="CAFBMC010000039">
    <property type="protein sequence ID" value="CAB4899018.1"/>
    <property type="molecule type" value="Genomic_DNA"/>
</dbReference>
<evidence type="ECO:0000256" key="6">
    <source>
        <dbReference type="ARBA" id="ARBA00022839"/>
    </source>
</evidence>
<dbReference type="SUPFAM" id="SSF56300">
    <property type="entry name" value="Metallo-dependent phosphatases"/>
    <property type="match status" value="1"/>
</dbReference>
<keyword evidence="4" id="KW-0540">Nuclease</keyword>
<accession>A0A6J7S3C6</accession>
<dbReference type="PANTHER" id="PTHR30337:SF0">
    <property type="entry name" value="NUCLEASE SBCCD SUBUNIT D"/>
    <property type="match status" value="1"/>
</dbReference>
<evidence type="ECO:0000313" key="10">
    <source>
        <dbReference type="EMBL" id="CAB5035617.1"/>
    </source>
</evidence>
<dbReference type="Pfam" id="PF12320">
    <property type="entry name" value="SbcD_C"/>
    <property type="match status" value="1"/>
</dbReference>
<dbReference type="Gene3D" id="3.60.21.10">
    <property type="match status" value="1"/>
</dbReference>
<name>A0A6J7S3C6_9ZZZZ</name>
<dbReference type="InterPro" id="IPR004593">
    <property type="entry name" value="SbcD"/>
</dbReference>
<evidence type="ECO:0000256" key="1">
    <source>
        <dbReference type="ARBA" id="ARBA00010555"/>
    </source>
</evidence>
<keyword evidence="5" id="KW-0378">Hydrolase</keyword>
<dbReference type="GO" id="GO:0008408">
    <property type="term" value="F:3'-5' exonuclease activity"/>
    <property type="evidence" value="ECO:0007669"/>
    <property type="project" value="InterPro"/>
</dbReference>
<comment type="subunit">
    <text evidence="2">Heterodimer of SbcC and SbcD.</text>
</comment>
<evidence type="ECO:0000259" key="7">
    <source>
        <dbReference type="Pfam" id="PF00149"/>
    </source>
</evidence>
<keyword evidence="6" id="KW-0269">Exonuclease</keyword>
<gene>
    <name evidence="9" type="ORF">UFOPK3495_00858</name>
    <name evidence="10" type="ORF">UFOPK4237_00338</name>
</gene>
<dbReference type="InterPro" id="IPR004843">
    <property type="entry name" value="Calcineurin-like_PHP"/>
</dbReference>
<organism evidence="10">
    <name type="scientific">freshwater metagenome</name>
    <dbReference type="NCBI Taxonomy" id="449393"/>
    <lineage>
        <taxon>unclassified sequences</taxon>
        <taxon>metagenomes</taxon>
        <taxon>ecological metagenomes</taxon>
    </lineage>
</organism>
<evidence type="ECO:0000256" key="2">
    <source>
        <dbReference type="ARBA" id="ARBA00011322"/>
    </source>
</evidence>